<keyword evidence="3" id="KW-1003">Cell membrane</keyword>
<feature type="transmembrane region" description="Helical" evidence="7">
    <location>
        <begin position="193"/>
        <end position="212"/>
    </location>
</feature>
<feature type="transmembrane region" description="Helical" evidence="7">
    <location>
        <begin position="94"/>
        <end position="113"/>
    </location>
</feature>
<dbReference type="GO" id="GO:0005886">
    <property type="term" value="C:plasma membrane"/>
    <property type="evidence" value="ECO:0007669"/>
    <property type="project" value="UniProtKB-SubCell"/>
</dbReference>
<evidence type="ECO:0000256" key="2">
    <source>
        <dbReference type="ARBA" id="ARBA00009033"/>
    </source>
</evidence>
<protein>
    <submittedName>
        <fullName evidence="10">Nucleoside transport protein</fullName>
    </submittedName>
</protein>
<keyword evidence="4 7" id="KW-0812">Transmembrane</keyword>
<dbReference type="Pfam" id="PF07662">
    <property type="entry name" value="Nucleos_tra2_C"/>
    <property type="match status" value="1"/>
</dbReference>
<dbReference type="Proteomes" id="UP000034455">
    <property type="component" value="Unassembled WGS sequence"/>
</dbReference>
<dbReference type="PANTHER" id="PTHR10590:SF19">
    <property type="entry name" value="PURINE NUCLEOSIDE TRANSPORT PROTEIN NUPG"/>
    <property type="match status" value="1"/>
</dbReference>
<evidence type="ECO:0000313" key="10">
    <source>
        <dbReference type="EMBL" id="KKI64345.1"/>
    </source>
</evidence>
<sequence length="410" mass="45159">MMFLLINIIGLIVFLGIAVLFSRKKSDIQWKSIGILVVINLFLAWFFMYFPWGKAGVQLLANGISWVIDSAHVGTGFAFASWTNTEMMDMAVSALFPILLVVPLFDILMYFNVLPKVIGGIGWVLAKITRQPKFESFFGIEMMFLGNTEALAVSNEQLKRMKETRVLTVAMMSMSSISGAIVGAYVSMIPGDLVLTAIPLNIINAIIVSSILNPVSVEEKEDIIYSIRNEEIDKQPFFSFLGDSVLNAGKLILIIIAFVISFVALSDLIDRFINLITGIVGSWAGIKGSFGLDQILGTFMYPFALLLGLPFDEAWIVAQQMAKKIVTNEFVVMGQIKDVIDSYSPHRRAVIATFLVSFANFSTIGMIIGTLKGIVDKKTSDFVSQYVPMMLLAGILVSLMTAGFVGLFAW</sequence>
<evidence type="ECO:0000256" key="6">
    <source>
        <dbReference type="ARBA" id="ARBA00023136"/>
    </source>
</evidence>
<feature type="domain" description="Concentrative nucleoside transporter N-terminal" evidence="8">
    <location>
        <begin position="9"/>
        <end position="81"/>
    </location>
</feature>
<evidence type="ECO:0000259" key="8">
    <source>
        <dbReference type="Pfam" id="PF01773"/>
    </source>
</evidence>
<feature type="transmembrane region" description="Helical" evidence="7">
    <location>
        <begin position="33"/>
        <end position="52"/>
    </location>
</feature>
<feature type="transmembrane region" description="Helical" evidence="7">
    <location>
        <begin position="389"/>
        <end position="409"/>
    </location>
</feature>
<evidence type="ECO:0000256" key="1">
    <source>
        <dbReference type="ARBA" id="ARBA00004651"/>
    </source>
</evidence>
<dbReference type="Pfam" id="PF01773">
    <property type="entry name" value="Nucleos_tra2_N"/>
    <property type="match status" value="1"/>
</dbReference>
<evidence type="ECO:0000256" key="3">
    <source>
        <dbReference type="ARBA" id="ARBA00022475"/>
    </source>
</evidence>
<comment type="subcellular location">
    <subcellularLocation>
        <location evidence="1">Cell membrane</location>
        <topology evidence="1">Multi-pass membrane protein</topology>
    </subcellularLocation>
</comment>
<gene>
    <name evidence="10" type="ORF">UF66_2684</name>
</gene>
<comment type="caution">
    <text evidence="10">The sequence shown here is derived from an EMBL/GenBank/DDBJ whole genome shotgun (WGS) entry which is preliminary data.</text>
</comment>
<keyword evidence="5 7" id="KW-1133">Transmembrane helix</keyword>
<dbReference type="PANTHER" id="PTHR10590">
    <property type="entry name" value="SODIUM/NUCLEOSIDE COTRANSPORTER"/>
    <property type="match status" value="1"/>
</dbReference>
<keyword evidence="6 7" id="KW-0472">Membrane</keyword>
<dbReference type="InterPro" id="IPR011657">
    <property type="entry name" value="CNT_C_dom"/>
</dbReference>
<feature type="transmembrane region" description="Helical" evidence="7">
    <location>
        <begin position="349"/>
        <end position="369"/>
    </location>
</feature>
<accession>A0A0M2P268</accession>
<evidence type="ECO:0000256" key="5">
    <source>
        <dbReference type="ARBA" id="ARBA00022989"/>
    </source>
</evidence>
<reference evidence="10 11" key="1">
    <citation type="submission" date="2015-03" db="EMBL/GenBank/DDBJ databases">
        <title>Genome Assembly of Staphylococcus cohnii subsp. cohnii strain G22B2.</title>
        <authorList>
            <person name="Nair G."/>
            <person name="Kaur G."/>
            <person name="Khatri I."/>
            <person name="Singh N.K."/>
            <person name="Sathyabama S."/>
            <person name="Maurya S.K."/>
            <person name="Subramanian S."/>
            <person name="Agrewala J.N."/>
            <person name="Mayilraj S."/>
        </authorList>
    </citation>
    <scope>NUCLEOTIDE SEQUENCE [LARGE SCALE GENOMIC DNA]</scope>
    <source>
        <strain evidence="10 11">G22B2</strain>
    </source>
</reference>
<dbReference type="InterPro" id="IPR008276">
    <property type="entry name" value="C_nuclsd_transpt"/>
</dbReference>
<dbReference type="InterPro" id="IPR002668">
    <property type="entry name" value="CNT_N_dom"/>
</dbReference>
<comment type="similarity">
    <text evidence="2">Belongs to the concentrative nucleoside transporter (CNT) (TC 2.A.41) family.</text>
</comment>
<organism evidence="10 11">
    <name type="scientific">Staphylococcus cohnii subsp. cohnii</name>
    <dbReference type="NCBI Taxonomy" id="74704"/>
    <lineage>
        <taxon>Bacteria</taxon>
        <taxon>Bacillati</taxon>
        <taxon>Bacillota</taxon>
        <taxon>Bacilli</taxon>
        <taxon>Bacillales</taxon>
        <taxon>Staphylococcaceae</taxon>
        <taxon>Staphylococcus</taxon>
        <taxon>Staphylococcus cohnii species complex</taxon>
    </lineage>
</organism>
<evidence type="ECO:0000256" key="4">
    <source>
        <dbReference type="ARBA" id="ARBA00022692"/>
    </source>
</evidence>
<dbReference type="EMBL" id="LAKJ01000009">
    <property type="protein sequence ID" value="KKI64345.1"/>
    <property type="molecule type" value="Genomic_DNA"/>
</dbReference>
<proteinExistence type="inferred from homology"/>
<evidence type="ECO:0000259" key="9">
    <source>
        <dbReference type="Pfam" id="PF07662"/>
    </source>
</evidence>
<feature type="domain" description="Concentrative nucleoside transporter C-terminal" evidence="9">
    <location>
        <begin position="194"/>
        <end position="406"/>
    </location>
</feature>
<evidence type="ECO:0000313" key="11">
    <source>
        <dbReference type="Proteomes" id="UP000034455"/>
    </source>
</evidence>
<feature type="transmembrane region" description="Helical" evidence="7">
    <location>
        <begin position="245"/>
        <end position="265"/>
    </location>
</feature>
<dbReference type="PATRIC" id="fig|74704.6.peg.2798"/>
<feature type="transmembrane region" description="Helical" evidence="7">
    <location>
        <begin position="166"/>
        <end position="186"/>
    </location>
</feature>
<feature type="transmembrane region" description="Helical" evidence="7">
    <location>
        <begin position="6"/>
        <end position="21"/>
    </location>
</feature>
<name>A0A0M2P268_STACC</name>
<feature type="transmembrane region" description="Helical" evidence="7">
    <location>
        <begin position="298"/>
        <end position="318"/>
    </location>
</feature>
<dbReference type="GO" id="GO:0015293">
    <property type="term" value="F:symporter activity"/>
    <property type="evidence" value="ECO:0007669"/>
    <property type="project" value="TreeGrafter"/>
</dbReference>
<dbReference type="AlphaFoldDB" id="A0A0M2P268"/>
<evidence type="ECO:0000256" key="7">
    <source>
        <dbReference type="SAM" id="Phobius"/>
    </source>
</evidence>
<dbReference type="GO" id="GO:0005337">
    <property type="term" value="F:nucleoside transmembrane transporter activity"/>
    <property type="evidence" value="ECO:0007669"/>
    <property type="project" value="InterPro"/>
</dbReference>